<reference evidence="1" key="1">
    <citation type="submission" date="2015-11" db="EMBL/GenBank/DDBJ databases">
        <title>De novo transcriptome assembly of four potential Pierce s Disease insect vectors from Arizona vineyards.</title>
        <authorList>
            <person name="Tassone E.E."/>
        </authorList>
    </citation>
    <scope>NUCLEOTIDE SEQUENCE</scope>
</reference>
<dbReference type="EMBL" id="GECU01029438">
    <property type="protein sequence ID" value="JAS78268.1"/>
    <property type="molecule type" value="Transcribed_RNA"/>
</dbReference>
<dbReference type="AlphaFoldDB" id="A0A1B6HUB5"/>
<sequence length="136" mass="15503">KIPSYTREFNGSTSLIDNIFTNINPSELVTQVVITAVSDHHAQVGDLKVNVSPMINTPKFKLKRQISDNSIHVLRHLLANEMWANVLSAQDVNSKFSLFLSTFSYYFNLIAPIKKVKYQKTKSFTKVVFNKDLLQL</sequence>
<evidence type="ECO:0000313" key="1">
    <source>
        <dbReference type="EMBL" id="JAS78268.1"/>
    </source>
</evidence>
<name>A0A1B6HUB5_9HEMI</name>
<organism evidence="1">
    <name type="scientific">Homalodisca liturata</name>
    <dbReference type="NCBI Taxonomy" id="320908"/>
    <lineage>
        <taxon>Eukaryota</taxon>
        <taxon>Metazoa</taxon>
        <taxon>Ecdysozoa</taxon>
        <taxon>Arthropoda</taxon>
        <taxon>Hexapoda</taxon>
        <taxon>Insecta</taxon>
        <taxon>Pterygota</taxon>
        <taxon>Neoptera</taxon>
        <taxon>Paraneoptera</taxon>
        <taxon>Hemiptera</taxon>
        <taxon>Auchenorrhyncha</taxon>
        <taxon>Membracoidea</taxon>
        <taxon>Cicadellidae</taxon>
        <taxon>Cicadellinae</taxon>
        <taxon>Proconiini</taxon>
        <taxon>Homalodisca</taxon>
    </lineage>
</organism>
<gene>
    <name evidence="1" type="ORF">g.56023</name>
</gene>
<protein>
    <submittedName>
        <fullName evidence="1">Uncharacterized protein</fullName>
    </submittedName>
</protein>
<accession>A0A1B6HUB5</accession>
<proteinExistence type="predicted"/>
<feature type="non-terminal residue" evidence="1">
    <location>
        <position position="1"/>
    </location>
</feature>
<feature type="non-terminal residue" evidence="1">
    <location>
        <position position="136"/>
    </location>
</feature>